<dbReference type="GO" id="GO:0004316">
    <property type="term" value="F:3-oxoacyl-[acyl-carrier-protein] reductase (NADPH) activity"/>
    <property type="evidence" value="ECO:0007669"/>
    <property type="project" value="UniProtKB-EC"/>
</dbReference>
<accession>A0A841C5C1</accession>
<gene>
    <name evidence="4" type="ORF">HNQ37_000507</name>
</gene>
<dbReference type="InterPro" id="IPR036291">
    <property type="entry name" value="NAD(P)-bd_dom_sf"/>
</dbReference>
<dbReference type="CDD" id="cd05233">
    <property type="entry name" value="SDR_c"/>
    <property type="match status" value="1"/>
</dbReference>
<evidence type="ECO:0000313" key="4">
    <source>
        <dbReference type="EMBL" id="MBB5887635.1"/>
    </source>
</evidence>
<proteinExistence type="inferred from homology"/>
<dbReference type="PANTHER" id="PTHR42879:SF6">
    <property type="entry name" value="NADPH-DEPENDENT REDUCTASE BACG"/>
    <property type="match status" value="1"/>
</dbReference>
<dbReference type="InterPro" id="IPR002347">
    <property type="entry name" value="SDR_fam"/>
</dbReference>
<dbReference type="Proteomes" id="UP000562464">
    <property type="component" value="Unassembled WGS sequence"/>
</dbReference>
<name>A0A841C5C1_9LACT</name>
<evidence type="ECO:0000313" key="5">
    <source>
        <dbReference type="Proteomes" id="UP000562464"/>
    </source>
</evidence>
<dbReference type="AlphaFoldDB" id="A0A841C5C1"/>
<dbReference type="PRINTS" id="PR00080">
    <property type="entry name" value="SDRFAMILY"/>
</dbReference>
<dbReference type="GO" id="GO:0008206">
    <property type="term" value="P:bile acid metabolic process"/>
    <property type="evidence" value="ECO:0007669"/>
    <property type="project" value="UniProtKB-ARBA"/>
</dbReference>
<comment type="caution">
    <text evidence="4">The sequence shown here is derived from an EMBL/GenBank/DDBJ whole genome shotgun (WGS) entry which is preliminary data.</text>
</comment>
<sequence>MDLKLFNKTALVTGSTKGIGRAIAESLAAEGVNIIINGRTLEAVEQVVTEIRDKFPTVKVGLAPYDLSVEKQRQQLFEAFPEIDILVNNMGIFEPATFSELELDDWRYYFEVNSLSGLALSNHYLPKMLKKDQNGRIIFIASEAAIMPSPEMPHYSMTKTMNLSLSKTLSWEARATSVTVNTVMPGSTLTEGVVGMLKRLYPEYSQERAEKEFMAKNRSGSIIQRLIRPEEIGNFVCFVASPLAGAFQGEALRMDGGLVPTIF</sequence>
<protein>
    <submittedName>
        <fullName evidence="4">3-oxoacyl-[acyl-carrier protein] reductase</fullName>
        <ecNumber evidence="4">1.1.1.100</ecNumber>
    </submittedName>
</protein>
<dbReference type="RefSeq" id="WP_183539000.1">
    <property type="nucleotide sequence ID" value="NZ_DASWOY010000037.1"/>
</dbReference>
<dbReference type="PANTHER" id="PTHR42879">
    <property type="entry name" value="3-OXOACYL-(ACYL-CARRIER-PROTEIN) REDUCTASE"/>
    <property type="match status" value="1"/>
</dbReference>
<organism evidence="4 5">
    <name type="scientific">Lactovum miscens</name>
    <dbReference type="NCBI Taxonomy" id="190387"/>
    <lineage>
        <taxon>Bacteria</taxon>
        <taxon>Bacillati</taxon>
        <taxon>Bacillota</taxon>
        <taxon>Bacilli</taxon>
        <taxon>Lactobacillales</taxon>
        <taxon>Streptococcaceae</taxon>
        <taxon>Lactovum</taxon>
    </lineage>
</organism>
<dbReference type="EMBL" id="JACHHV010000005">
    <property type="protein sequence ID" value="MBB5887635.1"/>
    <property type="molecule type" value="Genomic_DNA"/>
</dbReference>
<evidence type="ECO:0000256" key="3">
    <source>
        <dbReference type="RuleBase" id="RU000363"/>
    </source>
</evidence>
<dbReference type="Gene3D" id="3.40.50.720">
    <property type="entry name" value="NAD(P)-binding Rossmann-like Domain"/>
    <property type="match status" value="1"/>
</dbReference>
<evidence type="ECO:0000256" key="2">
    <source>
        <dbReference type="ARBA" id="ARBA00023002"/>
    </source>
</evidence>
<dbReference type="FunFam" id="3.40.50.720:FF:000084">
    <property type="entry name" value="Short-chain dehydrogenase reductase"/>
    <property type="match status" value="1"/>
</dbReference>
<dbReference type="EC" id="1.1.1.100" evidence="4"/>
<keyword evidence="2 4" id="KW-0560">Oxidoreductase</keyword>
<dbReference type="Pfam" id="PF00106">
    <property type="entry name" value="adh_short"/>
    <property type="match status" value="1"/>
</dbReference>
<comment type="similarity">
    <text evidence="1 3">Belongs to the short-chain dehydrogenases/reductases (SDR) family.</text>
</comment>
<dbReference type="SUPFAM" id="SSF51735">
    <property type="entry name" value="NAD(P)-binding Rossmann-fold domains"/>
    <property type="match status" value="1"/>
</dbReference>
<dbReference type="PRINTS" id="PR00081">
    <property type="entry name" value="GDHRDH"/>
</dbReference>
<evidence type="ECO:0000256" key="1">
    <source>
        <dbReference type="ARBA" id="ARBA00006484"/>
    </source>
</evidence>
<reference evidence="4 5" key="1">
    <citation type="submission" date="2020-08" db="EMBL/GenBank/DDBJ databases">
        <title>Genomic Encyclopedia of Type Strains, Phase IV (KMG-IV): sequencing the most valuable type-strain genomes for metagenomic binning, comparative biology and taxonomic classification.</title>
        <authorList>
            <person name="Goeker M."/>
        </authorList>
    </citation>
    <scope>NUCLEOTIDE SEQUENCE [LARGE SCALE GENOMIC DNA]</scope>
    <source>
        <strain evidence="4 5">DSM 14925</strain>
    </source>
</reference>
<keyword evidence="5" id="KW-1185">Reference proteome</keyword>
<dbReference type="InterPro" id="IPR050259">
    <property type="entry name" value="SDR"/>
</dbReference>